<reference evidence="4 5" key="1">
    <citation type="submission" date="2023-11" db="EMBL/GenBank/DDBJ databases">
        <title>Halocaridina rubra genome assembly.</title>
        <authorList>
            <person name="Smith C."/>
        </authorList>
    </citation>
    <scope>NUCLEOTIDE SEQUENCE [LARGE SCALE GENOMIC DNA]</scope>
    <source>
        <strain evidence="4">EP-1</strain>
        <tissue evidence="4">Whole</tissue>
    </source>
</reference>
<evidence type="ECO:0000313" key="5">
    <source>
        <dbReference type="Proteomes" id="UP001381693"/>
    </source>
</evidence>
<keyword evidence="2" id="KW-0812">Transmembrane</keyword>
<keyword evidence="4" id="KW-0407">Ion channel</keyword>
<keyword evidence="4" id="KW-0406">Ion transport</keyword>
<keyword evidence="3" id="KW-0732">Signal</keyword>
<feature type="non-terminal residue" evidence="4">
    <location>
        <position position="391"/>
    </location>
</feature>
<evidence type="ECO:0000256" key="1">
    <source>
        <dbReference type="SAM" id="MobiDB-lite"/>
    </source>
</evidence>
<dbReference type="Gene3D" id="1.10.287.70">
    <property type="match status" value="1"/>
</dbReference>
<dbReference type="AlphaFoldDB" id="A0AAN8XIG5"/>
<dbReference type="Proteomes" id="UP001381693">
    <property type="component" value="Unassembled WGS sequence"/>
</dbReference>
<comment type="caution">
    <text evidence="4">The sequence shown here is derived from an EMBL/GenBank/DDBJ whole genome shotgun (WGS) entry which is preliminary data.</text>
</comment>
<dbReference type="GO" id="GO:0034220">
    <property type="term" value="P:monoatomic ion transmembrane transport"/>
    <property type="evidence" value="ECO:0007669"/>
    <property type="project" value="UniProtKB-KW"/>
</dbReference>
<sequence>MTLHTLFSQVILARSSCANTVGTRTHNLFCGSLVFYKLSTEARVERDTKSDREKRDGSSNLSEILFYFHEVAIGESEGQALYILASLWPLLKIIVVCPNSAIGDCEDGSALEEIVVETPPRNDLERVRSKLQISSDGLAELARAWQSGGGTGAVRLGDGLQPQPPGQLEGSVWTVDGWTAHDPIAKVTDQRPRVVNRNNSNTDSYSGSTTSGSSLEDTTTTSGSSFGCAKLWGWSDNSSGGECCSCCCMCPTPRGSAVKRPRGETVVMPPSGALPPLRRARFWNSFALKEDNARFFLLALVLLLYMVTGALIFQAFEERFELGERQRHRTAFNKSLQMIQGGIAHQNLTLQQVEQLLYIWGNMTGGGYFSGRRKWDFAGSFHFVYTVVSTI</sequence>
<feature type="region of interest" description="Disordered" evidence="1">
    <location>
        <begin position="183"/>
        <end position="219"/>
    </location>
</feature>
<protein>
    <submittedName>
        <fullName evidence="4">Potassium channel subfamily K member 12</fullName>
    </submittedName>
</protein>
<feature type="transmembrane region" description="Helical" evidence="2">
    <location>
        <begin position="295"/>
        <end position="316"/>
    </location>
</feature>
<feature type="compositionally biased region" description="Low complexity" evidence="1">
    <location>
        <begin position="198"/>
        <end position="219"/>
    </location>
</feature>
<dbReference type="SUPFAM" id="SSF81324">
    <property type="entry name" value="Voltage-gated potassium channels"/>
    <property type="match status" value="1"/>
</dbReference>
<proteinExistence type="predicted"/>
<dbReference type="EMBL" id="JAXCGZ010001973">
    <property type="protein sequence ID" value="KAK7084811.1"/>
    <property type="molecule type" value="Genomic_DNA"/>
</dbReference>
<name>A0AAN8XIG5_HALRR</name>
<accession>A0AAN8XIG5</accession>
<gene>
    <name evidence="4" type="primary">KCNK12_2</name>
    <name evidence="4" type="ORF">SK128_009933</name>
</gene>
<keyword evidence="4" id="KW-0813">Transport</keyword>
<evidence type="ECO:0000256" key="2">
    <source>
        <dbReference type="SAM" id="Phobius"/>
    </source>
</evidence>
<organism evidence="4 5">
    <name type="scientific">Halocaridina rubra</name>
    <name type="common">Hawaiian red shrimp</name>
    <dbReference type="NCBI Taxonomy" id="373956"/>
    <lineage>
        <taxon>Eukaryota</taxon>
        <taxon>Metazoa</taxon>
        <taxon>Ecdysozoa</taxon>
        <taxon>Arthropoda</taxon>
        <taxon>Crustacea</taxon>
        <taxon>Multicrustacea</taxon>
        <taxon>Malacostraca</taxon>
        <taxon>Eumalacostraca</taxon>
        <taxon>Eucarida</taxon>
        <taxon>Decapoda</taxon>
        <taxon>Pleocyemata</taxon>
        <taxon>Caridea</taxon>
        <taxon>Atyoidea</taxon>
        <taxon>Atyidae</taxon>
        <taxon>Halocaridina</taxon>
    </lineage>
</organism>
<feature type="chain" id="PRO_5043040163" evidence="3">
    <location>
        <begin position="19"/>
        <end position="391"/>
    </location>
</feature>
<keyword evidence="2" id="KW-1133">Transmembrane helix</keyword>
<evidence type="ECO:0000256" key="3">
    <source>
        <dbReference type="SAM" id="SignalP"/>
    </source>
</evidence>
<keyword evidence="2" id="KW-0472">Membrane</keyword>
<evidence type="ECO:0000313" key="4">
    <source>
        <dbReference type="EMBL" id="KAK7084811.1"/>
    </source>
</evidence>
<feature type="signal peptide" evidence="3">
    <location>
        <begin position="1"/>
        <end position="18"/>
    </location>
</feature>
<keyword evidence="5" id="KW-1185">Reference proteome</keyword>